<evidence type="ECO:0000313" key="2">
    <source>
        <dbReference type="EMBL" id="OCL02246.1"/>
    </source>
</evidence>
<organism evidence="2 3">
    <name type="scientific">Glonium stellatum</name>
    <dbReference type="NCBI Taxonomy" id="574774"/>
    <lineage>
        <taxon>Eukaryota</taxon>
        <taxon>Fungi</taxon>
        <taxon>Dikarya</taxon>
        <taxon>Ascomycota</taxon>
        <taxon>Pezizomycotina</taxon>
        <taxon>Dothideomycetes</taxon>
        <taxon>Pleosporomycetidae</taxon>
        <taxon>Gloniales</taxon>
        <taxon>Gloniaceae</taxon>
        <taxon>Glonium</taxon>
    </lineage>
</organism>
<gene>
    <name evidence="2" type="ORF">AOQ84DRAFT_190617</name>
</gene>
<dbReference type="EMBL" id="KV750981">
    <property type="protein sequence ID" value="OCL02246.1"/>
    <property type="molecule type" value="Genomic_DNA"/>
</dbReference>
<keyword evidence="3" id="KW-1185">Reference proteome</keyword>
<accession>A0A8E2EPH1</accession>
<dbReference type="OrthoDB" id="5835829at2759"/>
<protein>
    <submittedName>
        <fullName evidence="2">Glycosyltransferase family 1 protein</fullName>
    </submittedName>
</protein>
<proteinExistence type="predicted"/>
<dbReference type="Gene3D" id="3.40.50.2000">
    <property type="entry name" value="Glycogen Phosphorylase B"/>
    <property type="match status" value="2"/>
</dbReference>
<dbReference type="InterPro" id="IPR050426">
    <property type="entry name" value="Glycosyltransferase_28"/>
</dbReference>
<dbReference type="PANTHER" id="PTHR48050:SF13">
    <property type="entry name" value="STEROL 3-BETA-GLUCOSYLTRANSFERASE UGT80A2"/>
    <property type="match status" value="1"/>
</dbReference>
<dbReference type="AlphaFoldDB" id="A0A8E2EPH1"/>
<evidence type="ECO:0000313" key="3">
    <source>
        <dbReference type="Proteomes" id="UP000250140"/>
    </source>
</evidence>
<dbReference type="GO" id="GO:0016757">
    <property type="term" value="F:glycosyltransferase activity"/>
    <property type="evidence" value="ECO:0007669"/>
    <property type="project" value="UniProtKB-ARBA"/>
</dbReference>
<sequence length="413" mass="45380">MACMSAFGHLEKFKDAIESIGAKFVPLDGSERMMSEEDMATFMSMPAGLDTEAFAIKNVFLKAIPDHHRTMQRVFRGFREKYGTEQPLIFLYDSSFLGVAPVLLGAPGIRPDHAIGIGLSPFTFASDDTMPFRSGFQPDVSSKSREIHQRALNDQKEEPFFKDIHTVFLEVLKSMGVQPPVPSMWDAFGLLPDRLLQLGIPEFEYPRSDLRPNVKFIGALPSVGLSEPALPPWWDDVLAAKKNNKVVVAVSSGSVDNNPEDLIIPTLKALKDREDILVIATLVASENLGSDLDIPSNARIAKFVPFDILLPHVSILVSNGGYGTVQQALRIGVPMVLAGVGQDKAQTSAIADWAGVAINLAARRPAEAGIKRAVVEIIKNPKYREKAAEFALKYREYDALEAVYTTLQEILSE</sequence>
<dbReference type="PANTHER" id="PTHR48050">
    <property type="entry name" value="STEROL 3-BETA-GLUCOSYLTRANSFERASE"/>
    <property type="match status" value="1"/>
</dbReference>
<dbReference type="InterPro" id="IPR010610">
    <property type="entry name" value="EryCIII-like_C"/>
</dbReference>
<dbReference type="Pfam" id="PF06722">
    <property type="entry name" value="EryCIII-like_C"/>
    <property type="match status" value="1"/>
</dbReference>
<keyword evidence="2" id="KW-0808">Transferase</keyword>
<dbReference type="Proteomes" id="UP000250140">
    <property type="component" value="Unassembled WGS sequence"/>
</dbReference>
<reference evidence="2 3" key="1">
    <citation type="journal article" date="2016" name="Nat. Commun.">
        <title>Ectomycorrhizal ecology is imprinted in the genome of the dominant symbiotic fungus Cenococcum geophilum.</title>
        <authorList>
            <consortium name="DOE Joint Genome Institute"/>
            <person name="Peter M."/>
            <person name="Kohler A."/>
            <person name="Ohm R.A."/>
            <person name="Kuo A."/>
            <person name="Krutzmann J."/>
            <person name="Morin E."/>
            <person name="Arend M."/>
            <person name="Barry K.W."/>
            <person name="Binder M."/>
            <person name="Choi C."/>
            <person name="Clum A."/>
            <person name="Copeland A."/>
            <person name="Grisel N."/>
            <person name="Haridas S."/>
            <person name="Kipfer T."/>
            <person name="LaButti K."/>
            <person name="Lindquist E."/>
            <person name="Lipzen A."/>
            <person name="Maire R."/>
            <person name="Meier B."/>
            <person name="Mihaltcheva S."/>
            <person name="Molinier V."/>
            <person name="Murat C."/>
            <person name="Poggeler S."/>
            <person name="Quandt C.A."/>
            <person name="Sperisen C."/>
            <person name="Tritt A."/>
            <person name="Tisserant E."/>
            <person name="Crous P.W."/>
            <person name="Henrissat B."/>
            <person name="Nehls U."/>
            <person name="Egli S."/>
            <person name="Spatafora J.W."/>
            <person name="Grigoriev I.V."/>
            <person name="Martin F.M."/>
        </authorList>
    </citation>
    <scope>NUCLEOTIDE SEQUENCE [LARGE SCALE GENOMIC DNA]</scope>
    <source>
        <strain evidence="2 3">CBS 207.34</strain>
    </source>
</reference>
<name>A0A8E2EPH1_9PEZI</name>
<feature type="domain" description="Erythromycin biosynthesis protein CIII-like C-terminal" evidence="1">
    <location>
        <begin position="278"/>
        <end position="391"/>
    </location>
</feature>
<dbReference type="SUPFAM" id="SSF53756">
    <property type="entry name" value="UDP-Glycosyltransferase/glycogen phosphorylase"/>
    <property type="match status" value="1"/>
</dbReference>
<evidence type="ECO:0000259" key="1">
    <source>
        <dbReference type="Pfam" id="PF06722"/>
    </source>
</evidence>